<name>A0A1U7M911_TISCR</name>
<comment type="cofactor">
    <cofactor evidence="10">
        <name>Mg(2+)</name>
        <dbReference type="ChEBI" id="CHEBI:18420"/>
    </cofactor>
</comment>
<comment type="caution">
    <text evidence="12">The sequence shown here is derived from an EMBL/GenBank/DDBJ whole genome shotgun (WGS) entry which is preliminary data.</text>
</comment>
<dbReference type="InterPro" id="IPR036688">
    <property type="entry name" value="MoeA_C_domain_IV_sf"/>
</dbReference>
<evidence type="ECO:0000256" key="1">
    <source>
        <dbReference type="ARBA" id="ARBA00002901"/>
    </source>
</evidence>
<dbReference type="InterPro" id="IPR008284">
    <property type="entry name" value="MoCF_biosynth_CS"/>
</dbReference>
<dbReference type="Gene3D" id="3.90.105.10">
    <property type="entry name" value="Molybdopterin biosynthesis moea protein, domain 2"/>
    <property type="match status" value="1"/>
</dbReference>
<protein>
    <recommendedName>
        <fullName evidence="6 10">Molybdopterin molybdenumtransferase</fullName>
        <ecNumber evidence="5 10">2.10.1.1</ecNumber>
    </recommendedName>
</protein>
<dbReference type="Gene3D" id="2.170.190.11">
    <property type="entry name" value="Molybdopterin biosynthesis moea protein, domain 3"/>
    <property type="match status" value="1"/>
</dbReference>
<dbReference type="UniPathway" id="UPA00344"/>
<reference evidence="12 13" key="1">
    <citation type="submission" date="2016-02" db="EMBL/GenBank/DDBJ databases">
        <title>Genome sequence of Tissierella creatinophila DSM 6911.</title>
        <authorList>
            <person name="Poehlein A."/>
            <person name="Daniel R."/>
        </authorList>
    </citation>
    <scope>NUCLEOTIDE SEQUENCE [LARGE SCALE GENOMIC DNA]</scope>
    <source>
        <strain evidence="12 13">DSM 6911</strain>
    </source>
</reference>
<keyword evidence="10" id="KW-0479">Metal-binding</keyword>
<organism evidence="12 13">
    <name type="scientific">Tissierella creatinophila DSM 6911</name>
    <dbReference type="NCBI Taxonomy" id="1123403"/>
    <lineage>
        <taxon>Bacteria</taxon>
        <taxon>Bacillati</taxon>
        <taxon>Bacillota</taxon>
        <taxon>Tissierellia</taxon>
        <taxon>Tissierellales</taxon>
        <taxon>Tissierellaceae</taxon>
        <taxon>Tissierella</taxon>
    </lineage>
</organism>
<dbReference type="PANTHER" id="PTHR10192:SF5">
    <property type="entry name" value="GEPHYRIN"/>
    <property type="match status" value="1"/>
</dbReference>
<evidence type="ECO:0000259" key="11">
    <source>
        <dbReference type="SMART" id="SM00852"/>
    </source>
</evidence>
<dbReference type="GO" id="GO:0046872">
    <property type="term" value="F:metal ion binding"/>
    <property type="evidence" value="ECO:0007669"/>
    <property type="project" value="UniProtKB-UniRule"/>
</dbReference>
<evidence type="ECO:0000256" key="4">
    <source>
        <dbReference type="ARBA" id="ARBA00010763"/>
    </source>
</evidence>
<dbReference type="InterPro" id="IPR036135">
    <property type="entry name" value="MoeA_linker/N_sf"/>
</dbReference>
<dbReference type="EMBL" id="LTDM01000003">
    <property type="protein sequence ID" value="OLS03730.1"/>
    <property type="molecule type" value="Genomic_DNA"/>
</dbReference>
<dbReference type="PROSITE" id="PS01079">
    <property type="entry name" value="MOCF_BIOSYNTHESIS_2"/>
    <property type="match status" value="1"/>
</dbReference>
<dbReference type="PANTHER" id="PTHR10192">
    <property type="entry name" value="MOLYBDOPTERIN BIOSYNTHESIS PROTEIN"/>
    <property type="match status" value="1"/>
</dbReference>
<accession>A0A1U7M911</accession>
<proteinExistence type="inferred from homology"/>
<evidence type="ECO:0000313" key="13">
    <source>
        <dbReference type="Proteomes" id="UP000186112"/>
    </source>
</evidence>
<dbReference type="AlphaFoldDB" id="A0A1U7M911"/>
<evidence type="ECO:0000256" key="8">
    <source>
        <dbReference type="ARBA" id="ARBA00023150"/>
    </source>
</evidence>
<dbReference type="Pfam" id="PF00994">
    <property type="entry name" value="MoCF_biosynth"/>
    <property type="match status" value="1"/>
</dbReference>
<dbReference type="GO" id="GO:0005829">
    <property type="term" value="C:cytosol"/>
    <property type="evidence" value="ECO:0007669"/>
    <property type="project" value="TreeGrafter"/>
</dbReference>
<dbReference type="InterPro" id="IPR036425">
    <property type="entry name" value="MoaB/Mog-like_dom_sf"/>
</dbReference>
<evidence type="ECO:0000256" key="10">
    <source>
        <dbReference type="RuleBase" id="RU365090"/>
    </source>
</evidence>
<dbReference type="EC" id="2.10.1.1" evidence="5 10"/>
<dbReference type="InterPro" id="IPR001453">
    <property type="entry name" value="MoaB/Mog_dom"/>
</dbReference>
<dbReference type="Proteomes" id="UP000186112">
    <property type="component" value="Unassembled WGS sequence"/>
</dbReference>
<evidence type="ECO:0000256" key="6">
    <source>
        <dbReference type="ARBA" id="ARBA00021108"/>
    </source>
</evidence>
<comment type="function">
    <text evidence="1 10">Catalyzes the insertion of molybdate into adenylated molybdopterin with the concomitant release of AMP.</text>
</comment>
<dbReference type="OrthoDB" id="9804758at2"/>
<dbReference type="Gene3D" id="2.40.340.10">
    <property type="entry name" value="MoeA, C-terminal, domain IV"/>
    <property type="match status" value="1"/>
</dbReference>
<comment type="catalytic activity">
    <reaction evidence="9">
        <text>adenylyl-molybdopterin + molybdate = Mo-molybdopterin + AMP + H(+)</text>
        <dbReference type="Rhea" id="RHEA:35047"/>
        <dbReference type="ChEBI" id="CHEBI:15378"/>
        <dbReference type="ChEBI" id="CHEBI:36264"/>
        <dbReference type="ChEBI" id="CHEBI:62727"/>
        <dbReference type="ChEBI" id="CHEBI:71302"/>
        <dbReference type="ChEBI" id="CHEBI:456215"/>
        <dbReference type="EC" id="2.10.1.1"/>
    </reaction>
</comment>
<comment type="pathway">
    <text evidence="3 10">Cofactor biosynthesis; molybdopterin biosynthesis.</text>
</comment>
<keyword evidence="13" id="KW-1185">Reference proteome</keyword>
<dbReference type="Pfam" id="PF03454">
    <property type="entry name" value="MoeA_C"/>
    <property type="match status" value="1"/>
</dbReference>
<dbReference type="Gene3D" id="3.40.980.10">
    <property type="entry name" value="MoaB/Mog-like domain"/>
    <property type="match status" value="1"/>
</dbReference>
<evidence type="ECO:0000256" key="5">
    <source>
        <dbReference type="ARBA" id="ARBA00013269"/>
    </source>
</evidence>
<dbReference type="SMART" id="SM00852">
    <property type="entry name" value="MoCF_biosynth"/>
    <property type="match status" value="1"/>
</dbReference>
<dbReference type="Pfam" id="PF03453">
    <property type="entry name" value="MoeA_N"/>
    <property type="match status" value="1"/>
</dbReference>
<keyword evidence="10" id="KW-0460">Magnesium</keyword>
<dbReference type="GO" id="GO:0006777">
    <property type="term" value="P:Mo-molybdopterin cofactor biosynthetic process"/>
    <property type="evidence" value="ECO:0007669"/>
    <property type="project" value="UniProtKB-UniRule"/>
</dbReference>
<keyword evidence="7 10" id="KW-0500">Molybdenum</keyword>
<dbReference type="SUPFAM" id="SSF63867">
    <property type="entry name" value="MoeA C-terminal domain-like"/>
    <property type="match status" value="1"/>
</dbReference>
<evidence type="ECO:0000256" key="9">
    <source>
        <dbReference type="ARBA" id="ARBA00047317"/>
    </source>
</evidence>
<dbReference type="SUPFAM" id="SSF63882">
    <property type="entry name" value="MoeA N-terminal region -like"/>
    <property type="match status" value="1"/>
</dbReference>
<dbReference type="CDD" id="cd00887">
    <property type="entry name" value="MoeA"/>
    <property type="match status" value="1"/>
</dbReference>
<dbReference type="InterPro" id="IPR005110">
    <property type="entry name" value="MoeA_linker/N"/>
</dbReference>
<dbReference type="GO" id="GO:0061599">
    <property type="term" value="F:molybdopterin molybdotransferase activity"/>
    <property type="evidence" value="ECO:0007669"/>
    <property type="project" value="UniProtKB-UniRule"/>
</dbReference>
<evidence type="ECO:0000256" key="2">
    <source>
        <dbReference type="ARBA" id="ARBA00003487"/>
    </source>
</evidence>
<sequence>MDFFKVVTVEGARETIMNNFREYKFELEEVDILDSLGRVLGKEVYCEIDVPEFNRSTVDGYAIVASDSHGASDSIPSVLNIVGEVHMGETIEDGIISGNAIYVPTGGMVPNGADGVIMIENTEKLDEETLLLNKPISIGENIIYKGDDMKKNSLVLEMGKKISPEAMGVLGALGKRKVKVFKKPRFYIISTGDEIIDIEEKLEFGKIRDINSFALFGSISALGGEVVGKRIVKDDFNLLKTEVEKAVNISDIVLISGGSSVGTRDFTKAVIDSFEGKGVFIHGLSVKPGKPTIVGEGMGKLIFGLPGHPVSSIIIFKVLVEDFVKQKMNLKEIKPQIRATMDFNFPSSSGKLTYQMVTLRKEDGKYFATPSFGKSSMISLLKDSDGYILLEKHEEGIYKGEERTVFLL</sequence>
<comment type="function">
    <text evidence="2">May be involved in the biosynthesis of molybdopterin.</text>
</comment>
<dbReference type="InterPro" id="IPR005111">
    <property type="entry name" value="MoeA_C_domain_IV"/>
</dbReference>
<keyword evidence="8 10" id="KW-0501">Molybdenum cofactor biosynthesis</keyword>
<feature type="domain" description="MoaB/Mog" evidence="11">
    <location>
        <begin position="187"/>
        <end position="326"/>
    </location>
</feature>
<dbReference type="NCBIfam" id="TIGR00177">
    <property type="entry name" value="molyb_syn"/>
    <property type="match status" value="1"/>
</dbReference>
<evidence type="ECO:0000256" key="3">
    <source>
        <dbReference type="ARBA" id="ARBA00005046"/>
    </source>
</evidence>
<evidence type="ECO:0000313" key="12">
    <source>
        <dbReference type="EMBL" id="OLS03730.1"/>
    </source>
</evidence>
<dbReference type="SUPFAM" id="SSF53218">
    <property type="entry name" value="Molybdenum cofactor biosynthesis proteins"/>
    <property type="match status" value="1"/>
</dbReference>
<evidence type="ECO:0000256" key="7">
    <source>
        <dbReference type="ARBA" id="ARBA00022505"/>
    </source>
</evidence>
<comment type="similarity">
    <text evidence="4 10">Belongs to the MoeA family.</text>
</comment>
<gene>
    <name evidence="12" type="primary">moeA_2</name>
    <name evidence="12" type="ORF">TICRE_02430</name>
</gene>
<dbReference type="InterPro" id="IPR038987">
    <property type="entry name" value="MoeA-like"/>
</dbReference>
<keyword evidence="10 12" id="KW-0808">Transferase</keyword>
<dbReference type="RefSeq" id="WP_075724304.1">
    <property type="nucleotide sequence ID" value="NZ_LTDM01000003.1"/>
</dbReference>